<evidence type="ECO:0000313" key="1">
    <source>
        <dbReference type="EMBL" id="ERJ96340.1"/>
    </source>
</evidence>
<dbReference type="AlphaFoldDB" id="U2KW72"/>
<reference evidence="1 2" key="1">
    <citation type="submission" date="2013-07" db="EMBL/GenBank/DDBJ databases">
        <authorList>
            <person name="Weinstock G."/>
            <person name="Sodergren E."/>
            <person name="Wylie T."/>
            <person name="Fulton L."/>
            <person name="Fulton R."/>
            <person name="Fronick C."/>
            <person name="O'Laughlin M."/>
            <person name="Godfrey J."/>
            <person name="Miner T."/>
            <person name="Herter B."/>
            <person name="Appelbaum E."/>
            <person name="Cordes M."/>
            <person name="Lek S."/>
            <person name="Wollam A."/>
            <person name="Pepin K.H."/>
            <person name="Palsikar V.B."/>
            <person name="Mitreva M."/>
            <person name="Wilson R.K."/>
        </authorList>
    </citation>
    <scope>NUCLEOTIDE SEQUENCE [LARGE SCALE GENOMIC DNA]</scope>
    <source>
        <strain evidence="1 2">ATCC 27760</strain>
    </source>
</reference>
<protein>
    <submittedName>
        <fullName evidence="1">Uncharacterized protein</fullName>
    </submittedName>
</protein>
<name>U2KW72_9FIRM</name>
<gene>
    <name evidence="1" type="ORF">RUMCAL_01287</name>
</gene>
<sequence>CRTIFVRYCPESSAQSLSDGSIQRDSVYFCMLSKKVQLLCAFSSCSLPYTMVK</sequence>
<dbReference type="EMBL" id="AWVF01000167">
    <property type="protein sequence ID" value="ERJ96340.1"/>
    <property type="molecule type" value="Genomic_DNA"/>
</dbReference>
<evidence type="ECO:0000313" key="2">
    <source>
        <dbReference type="Proteomes" id="UP000016662"/>
    </source>
</evidence>
<dbReference type="HOGENOM" id="CLU_3055296_0_0_9"/>
<accession>U2KW72</accession>
<dbReference type="Proteomes" id="UP000016662">
    <property type="component" value="Unassembled WGS sequence"/>
</dbReference>
<organism evidence="1 2">
    <name type="scientific">Ruminococcus callidus ATCC 27760</name>
    <dbReference type="NCBI Taxonomy" id="411473"/>
    <lineage>
        <taxon>Bacteria</taxon>
        <taxon>Bacillati</taxon>
        <taxon>Bacillota</taxon>
        <taxon>Clostridia</taxon>
        <taxon>Eubacteriales</taxon>
        <taxon>Oscillospiraceae</taxon>
        <taxon>Ruminococcus</taxon>
    </lineage>
</organism>
<feature type="non-terminal residue" evidence="1">
    <location>
        <position position="1"/>
    </location>
</feature>
<comment type="caution">
    <text evidence="1">The sequence shown here is derived from an EMBL/GenBank/DDBJ whole genome shotgun (WGS) entry which is preliminary data.</text>
</comment>
<keyword evidence="2" id="KW-1185">Reference proteome</keyword>
<proteinExistence type="predicted"/>